<feature type="transmembrane region" description="Helical" evidence="11">
    <location>
        <begin position="79"/>
        <end position="98"/>
    </location>
</feature>
<dbReference type="AlphaFoldDB" id="A0ABD1J539"/>
<organism evidence="12 13">
    <name type="scientific">Coilia grayii</name>
    <name type="common">Gray's grenadier anchovy</name>
    <dbReference type="NCBI Taxonomy" id="363190"/>
    <lineage>
        <taxon>Eukaryota</taxon>
        <taxon>Metazoa</taxon>
        <taxon>Chordata</taxon>
        <taxon>Craniata</taxon>
        <taxon>Vertebrata</taxon>
        <taxon>Euteleostomi</taxon>
        <taxon>Actinopterygii</taxon>
        <taxon>Neopterygii</taxon>
        <taxon>Teleostei</taxon>
        <taxon>Clupei</taxon>
        <taxon>Clupeiformes</taxon>
        <taxon>Clupeoidei</taxon>
        <taxon>Engraulidae</taxon>
        <taxon>Coilinae</taxon>
        <taxon>Coilia</taxon>
    </lineage>
</organism>
<dbReference type="EMBL" id="JBHFQA010000020">
    <property type="protein sequence ID" value="KAL2081655.1"/>
    <property type="molecule type" value="Genomic_DNA"/>
</dbReference>
<evidence type="ECO:0000256" key="4">
    <source>
        <dbReference type="ARBA" id="ARBA00022427"/>
    </source>
</evidence>
<feature type="compositionally biased region" description="Basic and acidic residues" evidence="10">
    <location>
        <begin position="300"/>
        <end position="310"/>
    </location>
</feature>
<dbReference type="PROSITE" id="PS01346">
    <property type="entry name" value="CLAUDIN"/>
    <property type="match status" value="1"/>
</dbReference>
<feature type="transmembrane region" description="Helical" evidence="11">
    <location>
        <begin position="134"/>
        <end position="156"/>
    </location>
</feature>
<accession>A0ABD1J539</accession>
<keyword evidence="5" id="KW-1003">Cell membrane</keyword>
<feature type="transmembrane region" description="Helical" evidence="11">
    <location>
        <begin position="110"/>
        <end position="128"/>
    </location>
</feature>
<evidence type="ECO:0000256" key="1">
    <source>
        <dbReference type="ARBA" id="ARBA00004435"/>
    </source>
</evidence>
<evidence type="ECO:0000256" key="3">
    <source>
        <dbReference type="ARBA" id="ARBA00008295"/>
    </source>
</evidence>
<feature type="compositionally biased region" description="Low complexity" evidence="10">
    <location>
        <begin position="279"/>
        <end position="295"/>
    </location>
</feature>
<dbReference type="Proteomes" id="UP001591681">
    <property type="component" value="Unassembled WGS sequence"/>
</dbReference>
<reference evidence="12 13" key="1">
    <citation type="submission" date="2024-09" db="EMBL/GenBank/DDBJ databases">
        <title>A chromosome-level genome assembly of Gray's grenadier anchovy, Coilia grayii.</title>
        <authorList>
            <person name="Fu Z."/>
        </authorList>
    </citation>
    <scope>NUCLEOTIDE SEQUENCE [LARGE SCALE GENOMIC DNA]</scope>
    <source>
        <strain evidence="12">G4</strain>
        <tissue evidence="12">Muscle</tissue>
    </source>
</reference>
<evidence type="ECO:0000313" key="12">
    <source>
        <dbReference type="EMBL" id="KAL2081655.1"/>
    </source>
</evidence>
<gene>
    <name evidence="12" type="ORF">ACEWY4_023508</name>
</gene>
<evidence type="ECO:0000256" key="10">
    <source>
        <dbReference type="SAM" id="MobiDB-lite"/>
    </source>
</evidence>
<evidence type="ECO:0000313" key="13">
    <source>
        <dbReference type="Proteomes" id="UP001591681"/>
    </source>
</evidence>
<feature type="region of interest" description="Disordered" evidence="10">
    <location>
        <begin position="279"/>
        <end position="310"/>
    </location>
</feature>
<dbReference type="PANTHER" id="PTHR12002">
    <property type="entry name" value="CLAUDIN"/>
    <property type="match status" value="1"/>
</dbReference>
<evidence type="ECO:0000256" key="9">
    <source>
        <dbReference type="ARBA" id="ARBA00023136"/>
    </source>
</evidence>
<keyword evidence="8 11" id="KW-1133">Transmembrane helix</keyword>
<evidence type="ECO:0008006" key="14">
    <source>
        <dbReference type="Google" id="ProtNLM"/>
    </source>
</evidence>
<dbReference type="GO" id="GO:0005923">
    <property type="term" value="C:bicellular tight junction"/>
    <property type="evidence" value="ECO:0007669"/>
    <property type="project" value="UniProtKB-SubCell"/>
</dbReference>
<evidence type="ECO:0000256" key="7">
    <source>
        <dbReference type="ARBA" id="ARBA00022949"/>
    </source>
</evidence>
<evidence type="ECO:0000256" key="2">
    <source>
        <dbReference type="ARBA" id="ARBA00004651"/>
    </source>
</evidence>
<comment type="caution">
    <text evidence="12">The sequence shown here is derived from an EMBL/GenBank/DDBJ whole genome shotgun (WGS) entry which is preliminary data.</text>
</comment>
<keyword evidence="13" id="KW-1185">Reference proteome</keyword>
<dbReference type="PRINTS" id="PR01077">
    <property type="entry name" value="CLAUDIN"/>
</dbReference>
<evidence type="ECO:0000256" key="6">
    <source>
        <dbReference type="ARBA" id="ARBA00022692"/>
    </source>
</evidence>
<sequence>MSSRQICALLAGLVGLGAIIGATVSNEWKSTSRASSVITATWVFQGLWMSCGGNAIGAVHCRPHLTIFKLEGYIQVCRGLMIAAVCLGFFGSIFALIGMKCTRIGGTDQVKARIAFFAGFNFILSAYVQGVRGLLMVGMALGFFAAILCFIGMECTYIGGSEKAKDKLVFTGAVFHFVGGVSDIAAYCLYTNRIARTAFAHSLERGVLRYGIGTPIFLGLVGSFFIILGAFLYAVTVYRVLFPKRVIYALAPRTYMAPQTYMGSRNKTPYYGPSYYGLSRQSRSSRNTNSYRGSRISQLSRERSERDAFV</sequence>
<dbReference type="Pfam" id="PF00822">
    <property type="entry name" value="PMP22_Claudin"/>
    <property type="match status" value="2"/>
</dbReference>
<feature type="transmembrane region" description="Helical" evidence="11">
    <location>
        <begin position="168"/>
        <end position="190"/>
    </location>
</feature>
<dbReference type="GO" id="GO:0005886">
    <property type="term" value="C:plasma membrane"/>
    <property type="evidence" value="ECO:0007669"/>
    <property type="project" value="UniProtKB-SubCell"/>
</dbReference>
<dbReference type="Gene3D" id="1.20.140.150">
    <property type="match status" value="2"/>
</dbReference>
<evidence type="ECO:0000256" key="8">
    <source>
        <dbReference type="ARBA" id="ARBA00022989"/>
    </source>
</evidence>
<protein>
    <recommendedName>
        <fullName evidence="14">Claudin</fullName>
    </recommendedName>
</protein>
<dbReference type="InterPro" id="IPR006187">
    <property type="entry name" value="Claudin"/>
</dbReference>
<feature type="transmembrane region" description="Helical" evidence="11">
    <location>
        <begin position="210"/>
        <end position="235"/>
    </location>
</feature>
<keyword evidence="7" id="KW-0965">Cell junction</keyword>
<evidence type="ECO:0000256" key="11">
    <source>
        <dbReference type="SAM" id="Phobius"/>
    </source>
</evidence>
<keyword evidence="9 11" id="KW-0472">Membrane</keyword>
<dbReference type="InterPro" id="IPR004031">
    <property type="entry name" value="PMP22/EMP/MP20/Claudin"/>
</dbReference>
<name>A0ABD1J539_9TELE</name>
<comment type="similarity">
    <text evidence="3">Belongs to the claudin family.</text>
</comment>
<comment type="subcellular location">
    <subcellularLocation>
        <location evidence="1">Cell junction</location>
        <location evidence="1">Tight junction</location>
    </subcellularLocation>
    <subcellularLocation>
        <location evidence="2">Cell membrane</location>
        <topology evidence="2">Multi-pass membrane protein</topology>
    </subcellularLocation>
</comment>
<keyword evidence="6 11" id="KW-0812">Transmembrane</keyword>
<proteinExistence type="inferred from homology"/>
<dbReference type="InterPro" id="IPR017974">
    <property type="entry name" value="Claudin_CS"/>
</dbReference>
<evidence type="ECO:0000256" key="5">
    <source>
        <dbReference type="ARBA" id="ARBA00022475"/>
    </source>
</evidence>
<keyword evidence="4" id="KW-0796">Tight junction</keyword>